<dbReference type="EMBL" id="ABJB010545018">
    <property type="status" value="NOT_ANNOTATED_CDS"/>
    <property type="molecule type" value="Genomic_DNA"/>
</dbReference>
<comment type="subcellular location">
    <subcellularLocation>
        <location evidence="1">Cell membrane</location>
        <topology evidence="1">Multi-pass membrane protein</topology>
    </subcellularLocation>
</comment>
<evidence type="ECO:0000256" key="6">
    <source>
        <dbReference type="ARBA" id="ARBA00023136"/>
    </source>
</evidence>
<keyword evidence="13" id="KW-1185">Reference proteome</keyword>
<feature type="transmembrane region" description="Helical" evidence="9">
    <location>
        <begin position="221"/>
        <end position="242"/>
    </location>
</feature>
<dbReference type="PaxDb" id="6945-B7PG55"/>
<dbReference type="GO" id="GO:0015347">
    <property type="term" value="F:sodium-independent organic anion transmembrane transporter activity"/>
    <property type="evidence" value="ECO:0000318"/>
    <property type="project" value="GO_Central"/>
</dbReference>
<evidence type="ECO:0000256" key="4">
    <source>
        <dbReference type="ARBA" id="ARBA00022692"/>
    </source>
</evidence>
<proteinExistence type="inferred from homology"/>
<evidence type="ECO:0000256" key="9">
    <source>
        <dbReference type="SAM" id="Phobius"/>
    </source>
</evidence>
<feature type="transmembrane region" description="Helical" evidence="9">
    <location>
        <begin position="359"/>
        <end position="387"/>
    </location>
</feature>
<dbReference type="HOGENOM" id="CLU_656016_0_0_1"/>
<dbReference type="PANTHER" id="PTHR11388:SF76">
    <property type="entry name" value="SOLUTE CARRIER ORGANIC ANION TRANSPORTER FAMILY MEMBER"/>
    <property type="match status" value="1"/>
</dbReference>
<dbReference type="EMBL" id="ABJB010126536">
    <property type="status" value="NOT_ANNOTATED_CDS"/>
    <property type="molecule type" value="Genomic_DNA"/>
</dbReference>
<feature type="transmembrane region" description="Helical" evidence="9">
    <location>
        <begin position="426"/>
        <end position="449"/>
    </location>
</feature>
<feature type="region of interest" description="Disordered" evidence="8">
    <location>
        <begin position="1"/>
        <end position="23"/>
    </location>
</feature>
<protein>
    <recommendedName>
        <fullName evidence="10">Kazal-like domain-containing protein</fullName>
    </recommendedName>
</protein>
<dbReference type="VEuPathDB" id="VectorBase:ISCP_025454"/>
<dbReference type="EMBL" id="ABJB011085817">
    <property type="status" value="NOT_ANNOTATED_CDS"/>
    <property type="molecule type" value="Genomic_DNA"/>
</dbReference>
<dbReference type="GO" id="GO:0043252">
    <property type="term" value="P:sodium-independent organic anion transport"/>
    <property type="evidence" value="ECO:0000318"/>
    <property type="project" value="GO_Central"/>
</dbReference>
<dbReference type="GO" id="GO:0016323">
    <property type="term" value="C:basolateral plasma membrane"/>
    <property type="evidence" value="ECO:0000318"/>
    <property type="project" value="GO_Central"/>
</dbReference>
<reference evidence="12" key="2">
    <citation type="submission" date="2020-05" db="UniProtKB">
        <authorList>
            <consortium name="EnsemblMetazoa"/>
        </authorList>
    </citation>
    <scope>IDENTIFICATION</scope>
    <source>
        <strain evidence="12">wikel</strain>
    </source>
</reference>
<feature type="transmembrane region" description="Helical" evidence="9">
    <location>
        <begin position="254"/>
        <end position="280"/>
    </location>
</feature>
<dbReference type="Proteomes" id="UP000001555">
    <property type="component" value="Unassembled WGS sequence"/>
</dbReference>
<feature type="transmembrane region" description="Helical" evidence="9">
    <location>
        <begin position="118"/>
        <end position="140"/>
    </location>
</feature>
<evidence type="ECO:0000256" key="2">
    <source>
        <dbReference type="ARBA" id="ARBA00009657"/>
    </source>
</evidence>
<dbReference type="VEuPathDB" id="VectorBase:ISCI018347"/>
<dbReference type="SUPFAM" id="SSF103473">
    <property type="entry name" value="MFS general substrate transporter"/>
    <property type="match status" value="1"/>
</dbReference>
<keyword evidence="4 9" id="KW-0812">Transmembrane</keyword>
<dbReference type="OrthoDB" id="5062115at2759"/>
<evidence type="ECO:0000256" key="3">
    <source>
        <dbReference type="ARBA" id="ARBA00022475"/>
    </source>
</evidence>
<evidence type="ECO:0000256" key="7">
    <source>
        <dbReference type="ARBA" id="ARBA00023157"/>
    </source>
</evidence>
<sequence>MSAEQNVDAPRRYEQVPAAEGPLEEHEVDSEYLCGLRNYRPSWMQKFATSRYFALVFGVLGIFQGALRTYLVGTLSTVEKRFSMSGRLSSIVMIADNISPILATLVLAVWLRRTSKPNWVAGGMLLSVLGAVSCCLPYGIHGKGTHLLGDTGQPGNALRTQFCGDANVDVLCADGTGDGVSLGPLIFLFVGNFLNGLGGTAYYVIGTTYMDDNVKKKNSALYFGPTYIVSNVIGTILGSVFVHKVKPRPRIVAIHGLVVTLISIIGILALMAVSCGSIQYPVIRDDKERLTIENSCSIDCDCSTSIHHPVCDLDTGTQYFSACFAGCKPEPFNNTSEPGMNKFSRGHVKNGKCEQDCMAAMMAFAGVLFFIQVALSSANVGSTLLLLRYTPSLRHSYVIDASCIVWEDRCGESGACWIYDLQKLRYLIHGVTTLVLVVSCLFQGAVIYYSKTMKNFYDEDETNPPAARAAGEPLRALGDEKAVRGQTTRPVFDNLGIDR</sequence>
<feature type="transmembrane region" description="Helical" evidence="9">
    <location>
        <begin position="91"/>
        <end position="111"/>
    </location>
</feature>
<keyword evidence="7" id="KW-1015">Disulfide bond</keyword>
<organism>
    <name type="scientific">Ixodes scapularis</name>
    <name type="common">Black-legged tick</name>
    <name type="synonym">Deer tick</name>
    <dbReference type="NCBI Taxonomy" id="6945"/>
    <lineage>
        <taxon>Eukaryota</taxon>
        <taxon>Metazoa</taxon>
        <taxon>Ecdysozoa</taxon>
        <taxon>Arthropoda</taxon>
        <taxon>Chelicerata</taxon>
        <taxon>Arachnida</taxon>
        <taxon>Acari</taxon>
        <taxon>Parasitiformes</taxon>
        <taxon>Ixodida</taxon>
        <taxon>Ixodoidea</taxon>
        <taxon>Ixodidae</taxon>
        <taxon>Ixodinae</taxon>
        <taxon>Ixodes</taxon>
    </lineage>
</organism>
<dbReference type="EMBL" id="ABJB010131642">
    <property type="status" value="NOT_ANNOTATED_CDS"/>
    <property type="molecule type" value="Genomic_DNA"/>
</dbReference>
<feature type="transmembrane region" description="Helical" evidence="9">
    <location>
        <begin position="185"/>
        <end position="209"/>
    </location>
</feature>
<comment type="similarity">
    <text evidence="2">Belongs to the organo anion transporter (TC 2.A.60) family.</text>
</comment>
<dbReference type="InterPro" id="IPR002350">
    <property type="entry name" value="Kazal_dom"/>
</dbReference>
<evidence type="ECO:0000256" key="1">
    <source>
        <dbReference type="ARBA" id="ARBA00004651"/>
    </source>
</evidence>
<keyword evidence="3" id="KW-1003">Cell membrane</keyword>
<dbReference type="EMBL" id="ABJB010108822">
    <property type="status" value="NOT_ANNOTATED_CDS"/>
    <property type="molecule type" value="Genomic_DNA"/>
</dbReference>
<evidence type="ECO:0000256" key="8">
    <source>
        <dbReference type="SAM" id="MobiDB-lite"/>
    </source>
</evidence>
<feature type="transmembrane region" description="Helical" evidence="9">
    <location>
        <begin position="52"/>
        <end position="71"/>
    </location>
</feature>
<reference evidence="11 13" key="1">
    <citation type="submission" date="2008-03" db="EMBL/GenBank/DDBJ databases">
        <title>Annotation of Ixodes scapularis.</title>
        <authorList>
            <consortium name="Ixodes scapularis Genome Project Consortium"/>
            <person name="Caler E."/>
            <person name="Hannick L.I."/>
            <person name="Bidwell S."/>
            <person name="Joardar V."/>
            <person name="Thiagarajan M."/>
            <person name="Amedeo P."/>
            <person name="Galinsky K.J."/>
            <person name="Schobel S."/>
            <person name="Inman J."/>
            <person name="Hostetler J."/>
            <person name="Miller J."/>
            <person name="Hammond M."/>
            <person name="Megy K."/>
            <person name="Lawson D."/>
            <person name="Kodira C."/>
            <person name="Sutton G."/>
            <person name="Meyer J."/>
            <person name="Hill C.A."/>
            <person name="Birren B."/>
            <person name="Nene V."/>
            <person name="Collins F."/>
            <person name="Alarcon-Chaidez F."/>
            <person name="Wikel S."/>
            <person name="Strausberg R."/>
        </authorList>
    </citation>
    <scope>NUCLEOTIDE SEQUENCE [LARGE SCALE GENOMIC DNA]</scope>
    <source>
        <strain evidence="13">Wikel</strain>
        <strain evidence="11">Wikel colony</strain>
    </source>
</reference>
<dbReference type="Pfam" id="PF03137">
    <property type="entry name" value="OATP"/>
    <property type="match status" value="2"/>
</dbReference>
<dbReference type="PROSITE" id="PS51465">
    <property type="entry name" value="KAZAL_2"/>
    <property type="match status" value="1"/>
</dbReference>
<evidence type="ECO:0000259" key="10">
    <source>
        <dbReference type="PROSITE" id="PS51465"/>
    </source>
</evidence>
<keyword evidence="5 9" id="KW-1133">Transmembrane helix</keyword>
<feature type="domain" description="Kazal-like" evidence="10">
    <location>
        <begin position="290"/>
        <end position="355"/>
    </location>
</feature>
<evidence type="ECO:0000313" key="11">
    <source>
        <dbReference type="EMBL" id="EEC05577.1"/>
    </source>
</evidence>
<dbReference type="EMBL" id="ABJB010625726">
    <property type="status" value="NOT_ANNOTATED_CDS"/>
    <property type="molecule type" value="Genomic_DNA"/>
</dbReference>
<dbReference type="VEuPathDB" id="VectorBase:ISCW018347"/>
<evidence type="ECO:0000313" key="13">
    <source>
        <dbReference type="Proteomes" id="UP000001555"/>
    </source>
</evidence>
<evidence type="ECO:0000313" key="12">
    <source>
        <dbReference type="EnsemblMetazoa" id="ISCW018347-PA"/>
    </source>
</evidence>
<evidence type="ECO:0000256" key="5">
    <source>
        <dbReference type="ARBA" id="ARBA00022989"/>
    </source>
</evidence>
<dbReference type="VEuPathDB" id="VectorBase:ISCP_003346"/>
<accession>B7PG55</accession>
<dbReference type="AlphaFoldDB" id="B7PG55"/>
<dbReference type="InParanoid" id="B7PG55"/>
<dbReference type="EMBL" id="DS706506">
    <property type="protein sequence ID" value="EEC05577.1"/>
    <property type="molecule type" value="Genomic_DNA"/>
</dbReference>
<dbReference type="InterPro" id="IPR004156">
    <property type="entry name" value="OATP"/>
</dbReference>
<dbReference type="Gene3D" id="1.20.1250.20">
    <property type="entry name" value="MFS general substrate transporter like domains"/>
    <property type="match status" value="1"/>
</dbReference>
<gene>
    <name evidence="11" type="ORF">IscW_ISCW018347</name>
</gene>
<dbReference type="InterPro" id="IPR036259">
    <property type="entry name" value="MFS_trans_sf"/>
</dbReference>
<name>B7PG55_IXOSC</name>
<dbReference type="PANTHER" id="PTHR11388">
    <property type="entry name" value="ORGANIC ANION TRANSPORTER"/>
    <property type="match status" value="1"/>
</dbReference>
<dbReference type="EnsemblMetazoa" id="ISCW018347-RA">
    <property type="protein sequence ID" value="ISCW018347-PA"/>
    <property type="gene ID" value="ISCW018347"/>
</dbReference>
<keyword evidence="6 9" id="KW-0472">Membrane</keyword>